<evidence type="ECO:0000313" key="3">
    <source>
        <dbReference type="EMBL" id="MBZ6076197.1"/>
    </source>
</evidence>
<proteinExistence type="predicted"/>
<gene>
    <name evidence="3" type="ORF">K9B37_07825</name>
</gene>
<dbReference type="EMBL" id="JAIRBM010000004">
    <property type="protein sequence ID" value="MBZ6076197.1"/>
    <property type="molecule type" value="Genomic_DNA"/>
</dbReference>
<dbReference type="Gene3D" id="1.10.287.70">
    <property type="match status" value="1"/>
</dbReference>
<reference evidence="3 4" key="1">
    <citation type="submission" date="2021-09" db="EMBL/GenBank/DDBJ databases">
        <title>The complete genome sequence of a new microorganism.</title>
        <authorList>
            <person name="Zi Z."/>
        </authorList>
    </citation>
    <scope>NUCLEOTIDE SEQUENCE [LARGE SCALE GENOMIC DNA]</scope>
    <source>
        <strain evidence="3 4">WGZ8</strain>
    </source>
</reference>
<keyword evidence="1" id="KW-1133">Transmembrane helix</keyword>
<feature type="transmembrane region" description="Helical" evidence="1">
    <location>
        <begin position="108"/>
        <end position="131"/>
    </location>
</feature>
<dbReference type="InterPro" id="IPR013099">
    <property type="entry name" value="K_chnl_dom"/>
</dbReference>
<keyword evidence="3" id="KW-0813">Transport</keyword>
<name>A0ABS7VMI4_9HYPH</name>
<keyword evidence="3" id="KW-0406">Ion transport</keyword>
<evidence type="ECO:0000313" key="4">
    <source>
        <dbReference type="Proteomes" id="UP000704176"/>
    </source>
</evidence>
<sequence>MLRQLLLGGAVSLGNIAIHAVVMTTVVGTARNASKWNRHQSHVWLAAVMVVTVGVLMVAHIAEVVTWAFAYAILDVVPAGTNALYFAFVNYTTLGYGDVVPVERWRLLGPMAAMNGVLLFGWSTAVIFEVLRQAMRRREP</sequence>
<accession>A0ABS7VMI4</accession>
<dbReference type="GO" id="GO:0034220">
    <property type="term" value="P:monoatomic ion transmembrane transport"/>
    <property type="evidence" value="ECO:0007669"/>
    <property type="project" value="UniProtKB-KW"/>
</dbReference>
<keyword evidence="4" id="KW-1185">Reference proteome</keyword>
<feature type="transmembrane region" description="Helical" evidence="1">
    <location>
        <begin position="69"/>
        <end position="88"/>
    </location>
</feature>
<keyword evidence="3" id="KW-0407">Ion channel</keyword>
<feature type="domain" description="Potassium channel" evidence="2">
    <location>
        <begin position="62"/>
        <end position="132"/>
    </location>
</feature>
<organism evidence="3 4">
    <name type="scientific">Microvirga puerhi</name>
    <dbReference type="NCBI Taxonomy" id="2876078"/>
    <lineage>
        <taxon>Bacteria</taxon>
        <taxon>Pseudomonadati</taxon>
        <taxon>Pseudomonadota</taxon>
        <taxon>Alphaproteobacteria</taxon>
        <taxon>Hyphomicrobiales</taxon>
        <taxon>Methylobacteriaceae</taxon>
        <taxon>Microvirga</taxon>
    </lineage>
</organism>
<evidence type="ECO:0000259" key="2">
    <source>
        <dbReference type="Pfam" id="PF07885"/>
    </source>
</evidence>
<dbReference type="SUPFAM" id="SSF81324">
    <property type="entry name" value="Voltage-gated potassium channels"/>
    <property type="match status" value="1"/>
</dbReference>
<feature type="transmembrane region" description="Helical" evidence="1">
    <location>
        <begin position="42"/>
        <end position="62"/>
    </location>
</feature>
<keyword evidence="1" id="KW-0472">Membrane</keyword>
<dbReference type="Pfam" id="PF07885">
    <property type="entry name" value="Ion_trans_2"/>
    <property type="match status" value="1"/>
</dbReference>
<comment type="caution">
    <text evidence="3">The sequence shown here is derived from an EMBL/GenBank/DDBJ whole genome shotgun (WGS) entry which is preliminary data.</text>
</comment>
<dbReference type="Proteomes" id="UP000704176">
    <property type="component" value="Unassembled WGS sequence"/>
</dbReference>
<protein>
    <submittedName>
        <fullName evidence="3">Potassium channel family protein</fullName>
    </submittedName>
</protein>
<evidence type="ECO:0000256" key="1">
    <source>
        <dbReference type="SAM" id="Phobius"/>
    </source>
</evidence>
<keyword evidence="1" id="KW-0812">Transmembrane</keyword>